<dbReference type="SUPFAM" id="SSF56762">
    <property type="entry name" value="HydB/Nqo4-like"/>
    <property type="match status" value="1"/>
</dbReference>
<gene>
    <name evidence="1" type="ORF">G3480_23440</name>
</gene>
<dbReference type="InterPro" id="IPR029014">
    <property type="entry name" value="NiFe-Hase_large"/>
</dbReference>
<dbReference type="EMBL" id="JAAIJR010000170">
    <property type="protein sequence ID" value="NEX23215.1"/>
    <property type="molecule type" value="Genomic_DNA"/>
</dbReference>
<sequence>MSDPAGRLKIQLQRSSAGIRCTICSSRPLRAPSMLEGRSSAEVAALLPLLYSICAKAQSHACAGALESAMGLSALPETRYRRQLTLMLESIREHLWRMLLDWPRLSGETAQREPLAALVAQVRALFSLADPASRLFRPGGESAASE</sequence>
<evidence type="ECO:0000313" key="2">
    <source>
        <dbReference type="Proteomes" id="UP000471640"/>
    </source>
</evidence>
<dbReference type="Gene3D" id="1.10.645.10">
    <property type="entry name" value="Cytochrome-c3 Hydrogenase, chain B"/>
    <property type="match status" value="1"/>
</dbReference>
<keyword evidence="2" id="KW-1185">Reference proteome</keyword>
<name>A0A6P1E6N0_9GAMM</name>
<accession>A0A6P1E6N0</accession>
<dbReference type="Proteomes" id="UP000471640">
    <property type="component" value="Unassembled WGS sequence"/>
</dbReference>
<proteinExistence type="predicted"/>
<evidence type="ECO:0000313" key="1">
    <source>
        <dbReference type="EMBL" id="NEX23215.1"/>
    </source>
</evidence>
<dbReference type="AlphaFoldDB" id="A0A6P1E6N0"/>
<reference evidence="1 2" key="2">
    <citation type="submission" date="2020-02" db="EMBL/GenBank/DDBJ databases">
        <title>Genome sequences of Thiorhodococcus mannitoliphagus and Thiorhodococcus minor, purple sulfur photosynthetic bacteria in the gammaproteobacterial family, Chromatiaceae.</title>
        <authorList>
            <person name="Aviles F.A."/>
            <person name="Meyer T.E."/>
            <person name="Kyndt J.A."/>
        </authorList>
    </citation>
    <scope>NUCLEOTIDE SEQUENCE [LARGE SCALE GENOMIC DNA]</scope>
    <source>
        <strain evidence="1 2">DSM 18266</strain>
    </source>
</reference>
<protein>
    <submittedName>
        <fullName evidence="1">Uncharacterized protein</fullName>
    </submittedName>
</protein>
<organism evidence="1 2">
    <name type="scientific">Thiorhodococcus mannitoliphagus</name>
    <dbReference type="NCBI Taxonomy" id="329406"/>
    <lineage>
        <taxon>Bacteria</taxon>
        <taxon>Pseudomonadati</taxon>
        <taxon>Pseudomonadota</taxon>
        <taxon>Gammaproteobacteria</taxon>
        <taxon>Chromatiales</taxon>
        <taxon>Chromatiaceae</taxon>
        <taxon>Thiorhodococcus</taxon>
    </lineage>
</organism>
<comment type="caution">
    <text evidence="1">The sequence shown here is derived from an EMBL/GenBank/DDBJ whole genome shotgun (WGS) entry which is preliminary data.</text>
</comment>
<dbReference type="RefSeq" id="WP_164656619.1">
    <property type="nucleotide sequence ID" value="NZ_JAAIJR010000170.1"/>
</dbReference>
<reference evidence="2" key="1">
    <citation type="journal article" date="2020" name="Microbiol. Resour. Announc.">
        <title>Draft Genome Sequences of Thiorhodococcus mannitoliphagus and Thiorhodococcus minor, Purple Sulfur Photosynthetic Bacteria in the Gammaproteobacterial Family Chromatiaceae.</title>
        <authorList>
            <person name="Aviles F.A."/>
            <person name="Meyer T.E."/>
            <person name="Kyndt J.A."/>
        </authorList>
    </citation>
    <scope>NUCLEOTIDE SEQUENCE [LARGE SCALE GENOMIC DNA]</scope>
    <source>
        <strain evidence="2">DSM 18266</strain>
    </source>
</reference>